<evidence type="ECO:0000313" key="2">
    <source>
        <dbReference type="EMBL" id="SIT08386.1"/>
    </source>
</evidence>
<keyword evidence="3" id="KW-1185">Reference proteome</keyword>
<dbReference type="PROSITE" id="PS51257">
    <property type="entry name" value="PROKAR_LIPOPROTEIN"/>
    <property type="match status" value="1"/>
</dbReference>
<comment type="caution">
    <text evidence="2">The sequence shown here is derived from an EMBL/GenBank/DDBJ whole genome shotgun (WGS) entry which is preliminary data.</text>
</comment>
<feature type="chain" id="PRO_5045699352" description="Cellulase (Glycosyl hydrolase family 5)" evidence="1">
    <location>
        <begin position="25"/>
        <end position="518"/>
    </location>
</feature>
<sequence length="518" mass="57782">MMKKMILYNLFLLLILACSSESSTDTPPVDKDPSTEKPSETLLIKNQNPLSVDFVGNGAQWGGYELIENFTGVDDFNEADWNTLKERIDFMRPSFMRIMVSAGWNYTNTDGAFQPEKGNNAFHRIMQYCTDNQITVMFGEWGHSYLNGDRNQVDETWLDHAVNYLDYLIDTKGYSCIKYYNMINEPNGDWSSTNTDYDLWQKVASGFQSRLESKGLHQSVQLAGPDIAVFGDAGAVNWITRSKSKFNEKLGLYDIHAYPTKSFVTEGGYLEMLKAYKGAIPEGEQIVLGEIGIKFYGADADLQTENLNRINADPYASDDSNMSVYDGTYAIDISDAMVQSMMAGFSGALVWDVDDAMYNKSGSGSGPDAKKLKRWGFWNILGEEAFGGASDEEIRPFFYPVSLLCRYFPKGADIYEVQLPDKKGLRAIAAKKGDTYTLAIVNSNFVAYDDLSIKAEDNFTFDGVSQYVCTSMPDGSFQAKVDANGFALPLEQDMSIPLDGKHKVNIPARSVIVLTNMP</sequence>
<reference evidence="2 3" key="1">
    <citation type="submission" date="2017-01" db="EMBL/GenBank/DDBJ databases">
        <authorList>
            <person name="Varghese N."/>
            <person name="Submissions S."/>
        </authorList>
    </citation>
    <scope>NUCLEOTIDE SEQUENCE [LARGE SCALE GENOMIC DNA]</scope>
    <source>
        <strain evidence="2 3">DSM 2061</strain>
    </source>
</reference>
<accession>A0ABY1L196</accession>
<keyword evidence="1" id="KW-0732">Signal</keyword>
<evidence type="ECO:0000256" key="1">
    <source>
        <dbReference type="SAM" id="SignalP"/>
    </source>
</evidence>
<name>A0ABY1L196_9FLAO</name>
<dbReference type="Proteomes" id="UP000185728">
    <property type="component" value="Unassembled WGS sequence"/>
</dbReference>
<feature type="signal peptide" evidence="1">
    <location>
        <begin position="1"/>
        <end position="24"/>
    </location>
</feature>
<gene>
    <name evidence="2" type="ORF">SAMN05421766_10930</name>
</gene>
<dbReference type="Gene3D" id="3.20.20.80">
    <property type="entry name" value="Glycosidases"/>
    <property type="match status" value="1"/>
</dbReference>
<organism evidence="2 3">
    <name type="scientific">Zobellia uliginosa</name>
    <dbReference type="NCBI Taxonomy" id="143224"/>
    <lineage>
        <taxon>Bacteria</taxon>
        <taxon>Pseudomonadati</taxon>
        <taxon>Bacteroidota</taxon>
        <taxon>Flavobacteriia</taxon>
        <taxon>Flavobacteriales</taxon>
        <taxon>Flavobacteriaceae</taxon>
        <taxon>Zobellia</taxon>
    </lineage>
</organism>
<proteinExistence type="predicted"/>
<dbReference type="InterPro" id="IPR017853">
    <property type="entry name" value="GH"/>
</dbReference>
<dbReference type="EMBL" id="FTOB01000009">
    <property type="protein sequence ID" value="SIT08386.1"/>
    <property type="molecule type" value="Genomic_DNA"/>
</dbReference>
<evidence type="ECO:0008006" key="4">
    <source>
        <dbReference type="Google" id="ProtNLM"/>
    </source>
</evidence>
<dbReference type="SUPFAM" id="SSF51445">
    <property type="entry name" value="(Trans)glycosidases"/>
    <property type="match status" value="1"/>
</dbReference>
<evidence type="ECO:0000313" key="3">
    <source>
        <dbReference type="Proteomes" id="UP000185728"/>
    </source>
</evidence>
<protein>
    <recommendedName>
        <fullName evidence="4">Cellulase (Glycosyl hydrolase family 5)</fullName>
    </recommendedName>
</protein>